<dbReference type="InterPro" id="IPR029063">
    <property type="entry name" value="SAM-dependent_MTases_sf"/>
</dbReference>
<name>A0ABV0F362_9ENTE</name>
<proteinExistence type="predicted"/>
<dbReference type="SUPFAM" id="SSF88697">
    <property type="entry name" value="PUA domain-like"/>
    <property type="match status" value="1"/>
</dbReference>
<reference evidence="6 7" key="2">
    <citation type="submission" date="2024-02" db="EMBL/GenBank/DDBJ databases">
        <title>The Genome Sequence of Enterococcus diestrammenae JM9A.</title>
        <authorList>
            <person name="Earl A."/>
            <person name="Manson A."/>
            <person name="Gilmore M."/>
            <person name="Sanders J."/>
            <person name="Shea T."/>
            <person name="Howe W."/>
            <person name="Livny J."/>
            <person name="Cuomo C."/>
            <person name="Neafsey D."/>
            <person name="Birren B."/>
        </authorList>
    </citation>
    <scope>NUCLEOTIDE SEQUENCE [LARGE SCALE GENOMIC DNA]</scope>
    <source>
        <strain evidence="6 7">JM9A</strain>
    </source>
</reference>
<accession>A0ABV0F362</accession>
<dbReference type="InterPro" id="IPR015947">
    <property type="entry name" value="PUA-like_sf"/>
</dbReference>
<keyword evidence="7" id="KW-1185">Reference proteome</keyword>
<keyword evidence="3" id="KW-0949">S-adenosyl-L-methionine</keyword>
<evidence type="ECO:0000256" key="1">
    <source>
        <dbReference type="ARBA" id="ARBA00022603"/>
    </source>
</evidence>
<dbReference type="Gene3D" id="2.30.130.10">
    <property type="entry name" value="PUA domain"/>
    <property type="match status" value="1"/>
</dbReference>
<evidence type="ECO:0000313" key="7">
    <source>
        <dbReference type="Proteomes" id="UP001429357"/>
    </source>
</evidence>
<dbReference type="Gene3D" id="3.30.750.80">
    <property type="entry name" value="RNA methyltransferase domain (HRMD) like"/>
    <property type="match status" value="1"/>
</dbReference>
<dbReference type="Gene3D" id="3.40.50.150">
    <property type="entry name" value="Vaccinia Virus protein VP39"/>
    <property type="match status" value="1"/>
</dbReference>
<dbReference type="SUPFAM" id="SSF53335">
    <property type="entry name" value="S-adenosyl-L-methionine-dependent methyltransferases"/>
    <property type="match status" value="1"/>
</dbReference>
<comment type="caution">
    <text evidence="6">The sequence shown here is derived from an EMBL/GenBank/DDBJ whole genome shotgun (WGS) entry which is preliminary data.</text>
</comment>
<keyword evidence="1" id="KW-0489">Methyltransferase</keyword>
<dbReference type="CDD" id="cd11572">
    <property type="entry name" value="RlmI_M_like"/>
    <property type="match status" value="1"/>
</dbReference>
<dbReference type="InterPro" id="IPR019614">
    <property type="entry name" value="SAM-dep_methyl-trfase"/>
</dbReference>
<gene>
    <name evidence="6" type="ORF">BAU18_002105</name>
</gene>
<dbReference type="InterPro" id="IPR036974">
    <property type="entry name" value="PUA_sf"/>
</dbReference>
<reference evidence="7" key="1">
    <citation type="submission" date="2016-06" db="EMBL/GenBank/DDBJ databases">
        <title>Four novel species of enterococci isolated from chicken manure.</title>
        <authorList>
            <person name="Van Tyne D."/>
        </authorList>
    </citation>
    <scope>NUCLEOTIDE SEQUENCE [LARGE SCALE GENOMIC DNA]</scope>
    <source>
        <strain evidence="7">JM9A</strain>
    </source>
</reference>
<dbReference type="EMBL" id="MAEI02000001">
    <property type="protein sequence ID" value="MEO1782493.1"/>
    <property type="molecule type" value="Genomic_DNA"/>
</dbReference>
<organism evidence="6 7">
    <name type="scientific">Enterococcus diestrammenae</name>
    <dbReference type="NCBI Taxonomy" id="1155073"/>
    <lineage>
        <taxon>Bacteria</taxon>
        <taxon>Bacillati</taxon>
        <taxon>Bacillota</taxon>
        <taxon>Bacilli</taxon>
        <taxon>Lactobacillales</taxon>
        <taxon>Enterococcaceae</taxon>
        <taxon>Enterococcus</taxon>
    </lineage>
</organism>
<dbReference type="Pfam" id="PF10672">
    <property type="entry name" value="Methyltrans_SAM"/>
    <property type="match status" value="1"/>
</dbReference>
<evidence type="ECO:0000259" key="4">
    <source>
        <dbReference type="Pfam" id="PF10672"/>
    </source>
</evidence>
<evidence type="ECO:0000313" key="6">
    <source>
        <dbReference type="EMBL" id="MEO1782493.1"/>
    </source>
</evidence>
<dbReference type="PANTHER" id="PTHR43042">
    <property type="entry name" value="SAM-DEPENDENT METHYLTRANSFERASE"/>
    <property type="match status" value="1"/>
</dbReference>
<dbReference type="Proteomes" id="UP001429357">
    <property type="component" value="Unassembled WGS sequence"/>
</dbReference>
<feature type="domain" description="S-adenosylmethionine-dependent methyltransferase" evidence="4">
    <location>
        <begin position="162"/>
        <end position="343"/>
    </location>
</feature>
<dbReference type="Pfam" id="PF17785">
    <property type="entry name" value="PUA_3"/>
    <property type="match status" value="1"/>
</dbReference>
<dbReference type="InterPro" id="IPR041532">
    <property type="entry name" value="RlmI-like_PUA"/>
</dbReference>
<evidence type="ECO:0000256" key="3">
    <source>
        <dbReference type="ARBA" id="ARBA00022691"/>
    </source>
</evidence>
<evidence type="ECO:0000259" key="5">
    <source>
        <dbReference type="Pfam" id="PF17785"/>
    </source>
</evidence>
<evidence type="ECO:0000256" key="2">
    <source>
        <dbReference type="ARBA" id="ARBA00022679"/>
    </source>
</evidence>
<sequence length="396" mass="45058">MEQGRVVMKCKVKKKAEKKFRQGYPLILAEDLEQVPTTQDWVTFLDSRGQYLATGYLSPQNKGAGWLLDFSQRELDEAFFVEKMTLAKEKRQPYYLDEGTSAFRLFNGEGDGVGGLTIELYQDFAVFSWYNETLYHKRQLLVNAFQQVFPEVVGAYEKIRFKHADLPESQHLYGADAPEPLLVQENFVNYAVYLNEELMTGIFLDQKEVRGRLAEGLASGLRVLNMFSYTGAFSVASAMGGAVATTSVDLAKRSLEKTREQFRINGIDPLTQKIHVMDVFSYFAYARKKDLTFDLIVLDPPSFARNKKQVFTVQKNYGELVADSLSILADQGLLIASTNAANLSVAKFKKSVEEQFQLAQVRYRLLEEQRLPGDFTVNPAFTEGNYLKVFIYEIKK</sequence>
<dbReference type="PANTHER" id="PTHR43042:SF3">
    <property type="entry name" value="RIBOSOMAL RNA LARGE SUBUNIT METHYLTRANSFERASE YWBD-RELATED"/>
    <property type="match status" value="1"/>
</dbReference>
<keyword evidence="2" id="KW-0808">Transferase</keyword>
<protein>
    <submittedName>
        <fullName evidence="6">23S rRNA (-C5)-methyltransferase</fullName>
    </submittedName>
</protein>
<feature type="domain" description="RlmI-like PUA" evidence="5">
    <location>
        <begin position="11"/>
        <end position="70"/>
    </location>
</feature>